<organism evidence="1 2">
    <name type="scientific">Rhizobium rhizoryzae</name>
    <dbReference type="NCBI Taxonomy" id="451876"/>
    <lineage>
        <taxon>Bacteria</taxon>
        <taxon>Pseudomonadati</taxon>
        <taxon>Pseudomonadota</taxon>
        <taxon>Alphaproteobacteria</taxon>
        <taxon>Hyphomicrobiales</taxon>
        <taxon>Rhizobiaceae</taxon>
        <taxon>Rhizobium/Agrobacterium group</taxon>
        <taxon>Rhizobium</taxon>
    </lineage>
</organism>
<keyword evidence="2" id="KW-1185">Reference proteome</keyword>
<dbReference type="EMBL" id="JACIEC010000001">
    <property type="protein sequence ID" value="MBB4141944.1"/>
    <property type="molecule type" value="Genomic_DNA"/>
</dbReference>
<evidence type="ECO:0000313" key="2">
    <source>
        <dbReference type="Proteomes" id="UP000519897"/>
    </source>
</evidence>
<reference evidence="1 2" key="1">
    <citation type="submission" date="2020-08" db="EMBL/GenBank/DDBJ databases">
        <title>Genomic Encyclopedia of Type Strains, Phase IV (KMG-IV): sequencing the most valuable type-strain genomes for metagenomic binning, comparative biology and taxonomic classification.</title>
        <authorList>
            <person name="Goeker M."/>
        </authorList>
    </citation>
    <scope>NUCLEOTIDE SEQUENCE [LARGE SCALE GENOMIC DNA]</scope>
    <source>
        <strain evidence="1 2">DSM 29514</strain>
    </source>
</reference>
<evidence type="ECO:0000313" key="1">
    <source>
        <dbReference type="EMBL" id="MBB4141944.1"/>
    </source>
</evidence>
<dbReference type="InterPro" id="IPR052572">
    <property type="entry name" value="UPF0153_domain"/>
</dbReference>
<accession>A0A7W6PPK4</accession>
<proteinExistence type="predicted"/>
<dbReference type="AlphaFoldDB" id="A0A7W6PPK4"/>
<dbReference type="RefSeq" id="WP_165135635.1">
    <property type="nucleotide sequence ID" value="NZ_CP049250.1"/>
</dbReference>
<dbReference type="PANTHER" id="PTHR36931">
    <property type="entry name" value="UPF0153 PROTEIN YEIW"/>
    <property type="match status" value="1"/>
</dbReference>
<name>A0A7W6PPK4_9HYPH</name>
<dbReference type="PANTHER" id="PTHR36931:SF1">
    <property type="entry name" value="UPF0153 PROTEIN YEIW"/>
    <property type="match status" value="1"/>
</dbReference>
<dbReference type="Proteomes" id="UP000519897">
    <property type="component" value="Unassembled WGS sequence"/>
</dbReference>
<gene>
    <name evidence="1" type="ORF">GGQ72_000443</name>
</gene>
<protein>
    <submittedName>
        <fullName evidence="1">Putative cysteine cluster protein YcgN (CxxCxxCC family)</fullName>
    </submittedName>
</protein>
<sequence>MPEVSFQTRSCARCTLCCRLPDIDELDKPANVNCVHCVEGFGCRTYEKRPQTCRQFQCDWLTDPALDDAWNPLDCYMIVYRQGAQRTVLVDPSLGKAWQQGHYASMLKDLARQSEAEGGYLILFAGDEVRRIRPI</sequence>
<comment type="caution">
    <text evidence="1">The sequence shown here is derived from an EMBL/GenBank/DDBJ whole genome shotgun (WGS) entry which is preliminary data.</text>
</comment>